<evidence type="ECO:0008006" key="4">
    <source>
        <dbReference type="Google" id="ProtNLM"/>
    </source>
</evidence>
<keyword evidence="3" id="KW-1185">Reference proteome</keyword>
<reference evidence="2 3" key="1">
    <citation type="submission" date="2019-02" db="EMBL/GenBank/DDBJ databases">
        <title>Current taxonomic status of genus Agrobacterium and description of Agrobacterium cavarae sp. nov. isolated from maize roots.</title>
        <authorList>
            <person name="Flores-Felix J.D."/>
            <person name="Menendez E."/>
            <person name="Ramirez-Bahena M.H."/>
            <person name="Garcia-Fraile P."/>
            <person name="Velazquez E."/>
        </authorList>
    </citation>
    <scope>NUCLEOTIDE SEQUENCE [LARGE SCALE GENOMIC DNA]</scope>
    <source>
        <strain evidence="2 3">RZME10</strain>
    </source>
</reference>
<feature type="region of interest" description="Disordered" evidence="1">
    <location>
        <begin position="292"/>
        <end position="319"/>
    </location>
</feature>
<evidence type="ECO:0000313" key="2">
    <source>
        <dbReference type="EMBL" id="TBN10872.1"/>
    </source>
</evidence>
<gene>
    <name evidence="2" type="ORF">EYC79_18150</name>
</gene>
<dbReference type="GeneID" id="301043106"/>
<dbReference type="SUPFAM" id="SSF88874">
    <property type="entry name" value="Receptor-binding domain of short tail fibre protein gp12"/>
    <property type="match status" value="1"/>
</dbReference>
<sequence length="525" mass="55319">MPDRLNNYQLPSWPPTKITREIWNAVLGDIGVRLRDRETLEASFERLQQQGIQAALDYIQVSIAPQLSALQQTIQQSKDQIDDLLQGNAPNAHKLGGQLPAYYAKSSELQSLLQVVGEKADTDDVTAMIQQRIAALVDSSPATLDTLKELAQALNNDANFSVTVTNALAELETKIKQAGAPIGTTIMMQGNGNTPPPGYLLHNGAPCTSAYPQLRAWLLANGATVNGNGDPIIEDMGGYFPRGWRSGQVVDSGRAFGSVQQDAFQGFHIGNSGNKKLGDFLTNISGGSITQGALRSDVTDPAKPVSDGTNGAPRMAGETRPSNKTFTYWIKAYAPEQVAGAADLAALLNNVQALQTKVNSAGLRKGAKVVPSGAAVLYSGLPANISRVRLKLKNVTFSPNAAPIIRLGTSAGIVSSGYSGGIGAFASNVGYASQPIDPSGIVLLGSPNVNPTIDGELEFSRVPGGNDWQFTGQFFLPAGSYHMSVFVTGGVSLPGELDRIQLSTAAPGTAVIGGAAMWAEWEFAV</sequence>
<evidence type="ECO:0000313" key="3">
    <source>
        <dbReference type="Proteomes" id="UP000294239"/>
    </source>
</evidence>
<evidence type="ECO:0000256" key="1">
    <source>
        <dbReference type="SAM" id="MobiDB-lite"/>
    </source>
</evidence>
<proteinExistence type="predicted"/>
<organism evidence="2 3">
    <name type="scientific">Agrobacterium cavarae</name>
    <dbReference type="NCBI Taxonomy" id="2528239"/>
    <lineage>
        <taxon>Bacteria</taxon>
        <taxon>Pseudomonadati</taxon>
        <taxon>Pseudomonadota</taxon>
        <taxon>Alphaproteobacteria</taxon>
        <taxon>Hyphomicrobiales</taxon>
        <taxon>Rhizobiaceae</taxon>
        <taxon>Rhizobium/Agrobacterium group</taxon>
        <taxon>Agrobacterium</taxon>
    </lineage>
</organism>
<dbReference type="EMBL" id="SISF01000032">
    <property type="protein sequence ID" value="TBN10872.1"/>
    <property type="molecule type" value="Genomic_DNA"/>
</dbReference>
<comment type="caution">
    <text evidence="2">The sequence shown here is derived from an EMBL/GenBank/DDBJ whole genome shotgun (WGS) entry which is preliminary data.</text>
</comment>
<dbReference type="Proteomes" id="UP000294239">
    <property type="component" value="Unassembled WGS sequence"/>
</dbReference>
<protein>
    <recommendedName>
        <fullName evidence="4">Bacteriophage tail fiber protein</fullName>
    </recommendedName>
</protein>
<dbReference type="RefSeq" id="WP_130978878.1">
    <property type="nucleotide sequence ID" value="NZ_SISF01000032.1"/>
</dbReference>
<name>A0ABY1Y6L0_9HYPH</name>
<accession>A0ABY1Y6L0</accession>